<dbReference type="PANTHER" id="PTHR24174:SF18">
    <property type="entry name" value="CASKIN-2"/>
    <property type="match status" value="1"/>
</dbReference>
<feature type="repeat" description="ANK" evidence="9">
    <location>
        <begin position="62"/>
        <end position="94"/>
    </location>
</feature>
<feature type="compositionally biased region" description="Low complexity" evidence="11">
    <location>
        <begin position="753"/>
        <end position="763"/>
    </location>
</feature>
<dbReference type="InterPro" id="IPR036028">
    <property type="entry name" value="SH3-like_dom_sf"/>
</dbReference>
<feature type="region of interest" description="Disordered" evidence="11">
    <location>
        <begin position="351"/>
        <end position="444"/>
    </location>
</feature>
<feature type="compositionally biased region" description="Low complexity" evidence="11">
    <location>
        <begin position="365"/>
        <end position="381"/>
    </location>
</feature>
<feature type="region of interest" description="Disordered" evidence="11">
    <location>
        <begin position="919"/>
        <end position="1075"/>
    </location>
</feature>
<evidence type="ECO:0000259" key="12">
    <source>
        <dbReference type="PROSITE" id="PS50002"/>
    </source>
</evidence>
<dbReference type="Pfam" id="PF16907">
    <property type="entry name" value="Caskin-Pro-rich"/>
    <property type="match status" value="1"/>
</dbReference>
<feature type="compositionally biased region" description="Low complexity" evidence="11">
    <location>
        <begin position="730"/>
        <end position="739"/>
    </location>
</feature>
<evidence type="ECO:0000256" key="5">
    <source>
        <dbReference type="ARBA" id="ARBA00022737"/>
    </source>
</evidence>
<feature type="region of interest" description="Disordered" evidence="11">
    <location>
        <begin position="320"/>
        <end position="339"/>
    </location>
</feature>
<feature type="compositionally biased region" description="Pro residues" evidence="11">
    <location>
        <begin position="1096"/>
        <end position="1108"/>
    </location>
</feature>
<feature type="compositionally biased region" description="Polar residues" evidence="11">
    <location>
        <begin position="1054"/>
        <end position="1071"/>
    </location>
</feature>
<name>A0A673G1R2_9TELE</name>
<dbReference type="InterPro" id="IPR036770">
    <property type="entry name" value="Ankyrin_rpt-contain_sf"/>
</dbReference>
<dbReference type="Pfam" id="PF07653">
    <property type="entry name" value="SH3_2"/>
    <property type="match status" value="1"/>
</dbReference>
<dbReference type="CDD" id="cd09497">
    <property type="entry name" value="SAM_caskin1_2_repeat1"/>
    <property type="match status" value="1"/>
</dbReference>
<dbReference type="InterPro" id="IPR001660">
    <property type="entry name" value="SAM"/>
</dbReference>
<dbReference type="InterPro" id="IPR002110">
    <property type="entry name" value="Ankyrin_rpt"/>
</dbReference>
<dbReference type="SUPFAM" id="SSF50044">
    <property type="entry name" value="SH3-domain"/>
    <property type="match status" value="1"/>
</dbReference>
<dbReference type="SUPFAM" id="SSF47769">
    <property type="entry name" value="SAM/Pointed domain"/>
    <property type="match status" value="2"/>
</dbReference>
<dbReference type="Pfam" id="PF16600">
    <property type="entry name" value="Caskin1-CID"/>
    <property type="match status" value="1"/>
</dbReference>
<evidence type="ECO:0000256" key="7">
    <source>
        <dbReference type="ARBA" id="ARBA00064417"/>
    </source>
</evidence>
<keyword evidence="6 9" id="KW-0040">ANK repeat</keyword>
<evidence type="ECO:0000256" key="2">
    <source>
        <dbReference type="ARBA" id="ARBA00022443"/>
    </source>
</evidence>
<feature type="compositionally biased region" description="Basic and acidic residues" evidence="11">
    <location>
        <begin position="1035"/>
        <end position="1053"/>
    </location>
</feature>
<feature type="repeat" description="ANK" evidence="9">
    <location>
        <begin position="29"/>
        <end position="61"/>
    </location>
</feature>
<feature type="domain" description="SH3" evidence="12">
    <location>
        <begin position="229"/>
        <end position="295"/>
    </location>
</feature>
<dbReference type="Pfam" id="PF16632">
    <property type="entry name" value="Caskin-tail"/>
    <property type="match status" value="1"/>
</dbReference>
<evidence type="ECO:0000256" key="3">
    <source>
        <dbReference type="ARBA" id="ARBA00022490"/>
    </source>
</evidence>
<feature type="compositionally biased region" description="Low complexity" evidence="11">
    <location>
        <begin position="977"/>
        <end position="988"/>
    </location>
</feature>
<evidence type="ECO:0000313" key="15">
    <source>
        <dbReference type="Proteomes" id="UP000472270"/>
    </source>
</evidence>
<organism evidence="14 15">
    <name type="scientific">Sinocyclocheilus rhinocerous</name>
    <dbReference type="NCBI Taxonomy" id="307959"/>
    <lineage>
        <taxon>Eukaryota</taxon>
        <taxon>Metazoa</taxon>
        <taxon>Chordata</taxon>
        <taxon>Craniata</taxon>
        <taxon>Vertebrata</taxon>
        <taxon>Euteleostomi</taxon>
        <taxon>Actinopterygii</taxon>
        <taxon>Neopterygii</taxon>
        <taxon>Teleostei</taxon>
        <taxon>Ostariophysi</taxon>
        <taxon>Cypriniformes</taxon>
        <taxon>Cyprinidae</taxon>
        <taxon>Cyprininae</taxon>
        <taxon>Sinocyclocheilus</taxon>
    </lineage>
</organism>
<protein>
    <recommendedName>
        <fullName evidence="8">Caskin-2</fullName>
    </recommendedName>
</protein>
<gene>
    <name evidence="14" type="primary">LOC107743011</name>
</gene>
<evidence type="ECO:0000313" key="14">
    <source>
        <dbReference type="Ensembl" id="ENSSRHP00000007491.1"/>
    </source>
</evidence>
<feature type="compositionally biased region" description="Acidic residues" evidence="11">
    <location>
        <begin position="807"/>
        <end position="817"/>
    </location>
</feature>
<dbReference type="PROSITE" id="PS50002">
    <property type="entry name" value="SH3"/>
    <property type="match status" value="1"/>
</dbReference>
<dbReference type="Pfam" id="PF00536">
    <property type="entry name" value="SAM_1"/>
    <property type="match status" value="2"/>
</dbReference>
<dbReference type="PANTHER" id="PTHR24174">
    <property type="entry name" value="ANKYRIN REPEAT AND STERILE ALPHA MOTIF DOMAIN-CONTAINING PROTEIN 1"/>
    <property type="match status" value="1"/>
</dbReference>
<dbReference type="Ensembl" id="ENSSRHT00000007728.1">
    <property type="protein sequence ID" value="ENSSRHP00000007491.1"/>
    <property type="gene ID" value="ENSSRHG00000004428.1"/>
</dbReference>
<dbReference type="FunFam" id="1.25.40.20:FF:000053">
    <property type="entry name" value="caskin-2 isoform X1"/>
    <property type="match status" value="1"/>
</dbReference>
<keyword evidence="5" id="KW-0677">Repeat</keyword>
<feature type="compositionally biased region" description="Polar residues" evidence="11">
    <location>
        <begin position="702"/>
        <end position="714"/>
    </location>
</feature>
<reference evidence="14" key="2">
    <citation type="submission" date="2025-09" db="UniProtKB">
        <authorList>
            <consortium name="Ensembl"/>
        </authorList>
    </citation>
    <scope>IDENTIFICATION</scope>
</reference>
<dbReference type="InterPro" id="IPR035499">
    <property type="entry name" value="Caskin2_SH3"/>
</dbReference>
<feature type="region of interest" description="Disordered" evidence="11">
    <location>
        <begin position="615"/>
        <end position="635"/>
    </location>
</feature>
<feature type="compositionally biased region" description="Polar residues" evidence="11">
    <location>
        <begin position="382"/>
        <end position="406"/>
    </location>
</feature>
<dbReference type="Pfam" id="PF12796">
    <property type="entry name" value="Ank_2"/>
    <property type="match status" value="2"/>
</dbReference>
<dbReference type="Gene3D" id="1.10.150.50">
    <property type="entry name" value="Transcription Factor, Ets-1"/>
    <property type="match status" value="2"/>
</dbReference>
<dbReference type="SUPFAM" id="SSF48403">
    <property type="entry name" value="Ankyrin repeat"/>
    <property type="match status" value="1"/>
</dbReference>
<comment type="subcellular location">
    <subcellularLocation>
        <location evidence="1">Cytoplasm</location>
    </subcellularLocation>
</comment>
<dbReference type="InterPro" id="IPR035497">
    <property type="entry name" value="Caskin1/2_SAM_1"/>
</dbReference>
<dbReference type="Gene3D" id="1.25.40.20">
    <property type="entry name" value="Ankyrin repeat-containing domain"/>
    <property type="match status" value="2"/>
</dbReference>
<feature type="compositionally biased region" description="Polar residues" evidence="11">
    <location>
        <begin position="774"/>
        <end position="783"/>
    </location>
</feature>
<feature type="compositionally biased region" description="Basic and acidic residues" evidence="11">
    <location>
        <begin position="716"/>
        <end position="729"/>
    </location>
</feature>
<feature type="domain" description="SAM" evidence="13">
    <location>
        <begin position="457"/>
        <end position="520"/>
    </location>
</feature>
<accession>A0A673G1R2</accession>
<dbReference type="FunFam" id="2.30.30.40:FF:000062">
    <property type="entry name" value="caskin-2 isoform X1"/>
    <property type="match status" value="1"/>
</dbReference>
<dbReference type="CDD" id="cd09498">
    <property type="entry name" value="SAM_caskin1_2_repeat2"/>
    <property type="match status" value="1"/>
</dbReference>
<dbReference type="CDD" id="cd12063">
    <property type="entry name" value="SH3_Caskin2"/>
    <property type="match status" value="1"/>
</dbReference>
<dbReference type="InterPro" id="IPR033635">
    <property type="entry name" value="ANKS1/Caskin"/>
</dbReference>
<evidence type="ECO:0000256" key="6">
    <source>
        <dbReference type="ARBA" id="ARBA00023043"/>
    </source>
</evidence>
<feature type="domain" description="SAM" evidence="13">
    <location>
        <begin position="526"/>
        <end position="590"/>
    </location>
</feature>
<feature type="repeat" description="ANK" evidence="9">
    <location>
        <begin position="136"/>
        <end position="168"/>
    </location>
</feature>
<dbReference type="PROSITE" id="PS50297">
    <property type="entry name" value="ANK_REP_REGION"/>
    <property type="match status" value="4"/>
</dbReference>
<feature type="region of interest" description="Disordered" evidence="11">
    <location>
        <begin position="668"/>
        <end position="739"/>
    </location>
</feature>
<evidence type="ECO:0000256" key="10">
    <source>
        <dbReference type="PROSITE-ProRule" id="PRU00192"/>
    </source>
</evidence>
<feature type="compositionally biased region" description="Polar residues" evidence="11">
    <location>
        <begin position="668"/>
        <end position="688"/>
    </location>
</feature>
<dbReference type="InterPro" id="IPR035498">
    <property type="entry name" value="Caskin1/2_SAM_2"/>
</dbReference>
<feature type="compositionally biased region" description="Low complexity" evidence="11">
    <location>
        <begin position="873"/>
        <end position="891"/>
    </location>
</feature>
<dbReference type="SMART" id="SM00248">
    <property type="entry name" value="ANK"/>
    <property type="match status" value="5"/>
</dbReference>
<sequence>MLLSLALQSCSLCCWKLRLLWTSRIAMVRSMRPLHYAAWQGKADSVLMLLRSGAAVNNASHDGQIPLHLAAQYGHYEVSEMLLQHQSNPCILNKAKKTPLDLTCEFGRVKVAQLLLSSNMVASLLEGDRKDGSDSNCNTPLHLAARNGHKDVIRLLLKAGIDINRATKAGTALHEAALYGKTEVVRLLLDNGIDVNIRNTYNQTALDIVNQFTACHASKDIKQLLREATGVLQVRALKDFWNLHDPTALTIRAGDVITVIEQHVDGRWKGHIHDTQRGTDRIGYFPPSIVEVISRRSGGTLSRHASLPTHRQQLLSRSALSPSLSLSGGGTPQTDDSYTLYTANPHLVLPHANGLSTNPAGDRNSVGSTGSVGSTRSAGSGQSTESNSAPNGPQQHTTSPDTSKATPSVVDLLQPDHNKLPDTSTGVPRRPVLPTQRPGEQGFSQQFVRPQQLLEGKDAEAIHQWLSEFQLEQYTANFLNAGYDVPTISRMTPEDLTAIGVTKPGHRKKISLEIGNLSIPEWLPEYIPQDLGEWLSAIGLPQYNKKLSENGYDSINIVRDLTWEDLQEIGITKLGHQKKMMLAVKRLCDIHKALLQAESGQGTLRRKTPTALDLVTIEPPPESGDLPSPHTPKMMTFQDSELSTELQSAMSSHYSGCQDGLAIKNAVGMSSSQESIDTRSRGSGRSQEPPSTPSSTSAATPYSLSRESLTSPDSSPAKERNIPEGRDQVPRPQLPQQLPFSASAGFKYPAVPAKPKLSSAPSPQGSPVHKTLNYPRSQYNSATLDRHTPSVTKKRTQSLSRYALSDGEPDEDDDDEAAQLASMAMPSYATLSRKPTRGQLARLQSAPEQSTSRSHSFAIRARRKGPPPPPPKRLSSVSSSSTSVETVSDTPASPSGGVENGRPGTVKSIAAALETVLPAPTVELLQETPTAVSSTNEGFRRRPLSQTESTPVFAKADTNRAAKSDSEEEDGTKDSGLESSSSPQNSSSECIPFAEEGNLTIKQRPKVGGPLKAETTSESPEKAKPAKTPEVPEFNLKESDTVKRRQKPKEKEQSNTVSDSSPDGTSVLETQDTVKLRISETDMSLPCVELPAKPVKAPPPLAPKPPSPLNSTRHASKPDPAPVTAVGSSVTLSVVQSVAFAAPQSPVPYSPSPENTGQSVISGSLQALMDGDQGSTLKHQRLEKTSSSLDEALKAVERKLTLENNNVGVSHVVKSAGNILDDIGNMFDDLADQLDAMLD</sequence>
<dbReference type="InterPro" id="IPR001452">
    <property type="entry name" value="SH3_domain"/>
</dbReference>
<evidence type="ECO:0000256" key="8">
    <source>
        <dbReference type="ARBA" id="ARBA00073385"/>
    </source>
</evidence>
<dbReference type="SMART" id="SM00326">
    <property type="entry name" value="SH3"/>
    <property type="match status" value="1"/>
</dbReference>
<keyword evidence="4" id="KW-0597">Phosphoprotein</keyword>
<evidence type="ECO:0000256" key="11">
    <source>
        <dbReference type="SAM" id="MobiDB-lite"/>
    </source>
</evidence>
<dbReference type="PROSITE" id="PS50088">
    <property type="entry name" value="ANK_REPEAT"/>
    <property type="match status" value="4"/>
</dbReference>
<dbReference type="FunFam" id="1.10.150.50:FF:000028">
    <property type="entry name" value="caskin-2 isoform X2"/>
    <property type="match status" value="1"/>
</dbReference>
<dbReference type="GO" id="GO:0005737">
    <property type="term" value="C:cytoplasm"/>
    <property type="evidence" value="ECO:0007669"/>
    <property type="project" value="UniProtKB-SubCell"/>
</dbReference>
<dbReference type="AlphaFoldDB" id="A0A673G1R2"/>
<dbReference type="Gene3D" id="2.30.30.40">
    <property type="entry name" value="SH3 Domains"/>
    <property type="match status" value="1"/>
</dbReference>
<evidence type="ECO:0000256" key="4">
    <source>
        <dbReference type="ARBA" id="ARBA00022553"/>
    </source>
</evidence>
<keyword evidence="2 10" id="KW-0728">SH3 domain</keyword>
<feature type="repeat" description="ANK" evidence="9">
    <location>
        <begin position="168"/>
        <end position="200"/>
    </location>
</feature>
<dbReference type="PRINTS" id="PR01415">
    <property type="entry name" value="ANKYRIN"/>
</dbReference>
<evidence type="ECO:0000259" key="13">
    <source>
        <dbReference type="PROSITE" id="PS50105"/>
    </source>
</evidence>
<dbReference type="Proteomes" id="UP000472270">
    <property type="component" value="Unassembled WGS sequence"/>
</dbReference>
<reference evidence="14" key="1">
    <citation type="submission" date="2025-08" db="UniProtKB">
        <authorList>
            <consortium name="Ensembl"/>
        </authorList>
    </citation>
    <scope>IDENTIFICATION</scope>
</reference>
<feature type="region of interest" description="Disordered" evidence="11">
    <location>
        <begin position="753"/>
        <end position="906"/>
    </location>
</feature>
<proteinExistence type="predicted"/>
<dbReference type="PROSITE" id="PS50105">
    <property type="entry name" value="SAM_DOMAIN"/>
    <property type="match status" value="2"/>
</dbReference>
<dbReference type="FunFam" id="1.25.40.20:FF:000042">
    <property type="entry name" value="caskin-2 isoform X2"/>
    <property type="match status" value="1"/>
</dbReference>
<keyword evidence="3" id="KW-0963">Cytoplasm</keyword>
<feature type="compositionally biased region" description="Polar residues" evidence="11">
    <location>
        <begin position="846"/>
        <end position="855"/>
    </location>
</feature>
<feature type="region of interest" description="Disordered" evidence="11">
    <location>
        <begin position="1090"/>
        <end position="1124"/>
    </location>
</feature>
<dbReference type="InterPro" id="IPR032117">
    <property type="entry name" value="Caskin_C"/>
</dbReference>
<keyword evidence="15" id="KW-1185">Reference proteome</keyword>
<dbReference type="InterPro" id="IPR013761">
    <property type="entry name" value="SAM/pointed_sf"/>
</dbReference>
<feature type="compositionally biased region" description="Polar residues" evidence="11">
    <location>
        <begin position="927"/>
        <end position="937"/>
    </location>
</feature>
<evidence type="ECO:0000256" key="9">
    <source>
        <dbReference type="PROSITE-ProRule" id="PRU00023"/>
    </source>
</evidence>
<dbReference type="InterPro" id="IPR032232">
    <property type="entry name" value="Caskin1-CID"/>
</dbReference>
<dbReference type="FunFam" id="1.10.150.50:FF:000032">
    <property type="entry name" value="caskin-1 isoform X1"/>
    <property type="match status" value="1"/>
</dbReference>
<comment type="subunit">
    <text evidence="7">May not bind CASK.</text>
</comment>
<evidence type="ECO:0000256" key="1">
    <source>
        <dbReference type="ARBA" id="ARBA00004496"/>
    </source>
</evidence>
<dbReference type="SMART" id="SM00454">
    <property type="entry name" value="SAM"/>
    <property type="match status" value="2"/>
</dbReference>